<dbReference type="AlphaFoldDB" id="A0A165BIN2"/>
<evidence type="ECO:0000313" key="2">
    <source>
        <dbReference type="Proteomes" id="UP000077266"/>
    </source>
</evidence>
<sequence>MGCIPARGFEVLRSTAVQAFFVATLGRVRATIEAATHAEPDDNALYALHGVVKGLWETLKSCRNDDISEAVYFIKKNTSVAIREHVQNLLSLEAGIRNVDSYSRTGAFRLWANRPVVFVSVPTQTGVFVVNPRASTLRTIAEVAYRSTAGGDNAASFEDFFDEHIVQPLNMKFADKHSDASDEEVFSDGQVHPECALMQYLHDTTLPSDTYIGTSQLCCVVCFQYIQQHNACCAYEFHVFGSGARAALDWPLPALLCNSHEQFSIGFERRLQRFMKATLEYLCNRAV</sequence>
<dbReference type="InParanoid" id="A0A165BIN2"/>
<proteinExistence type="predicted"/>
<evidence type="ECO:0000313" key="1">
    <source>
        <dbReference type="EMBL" id="KZV80720.1"/>
    </source>
</evidence>
<dbReference type="InterPro" id="IPR027796">
    <property type="entry name" value="OTT_1508_deam-like"/>
</dbReference>
<name>A0A165BIN2_EXIGL</name>
<dbReference type="Pfam" id="PF14441">
    <property type="entry name" value="OTT_1508_deam"/>
    <property type="match status" value="1"/>
</dbReference>
<dbReference type="EMBL" id="KV426456">
    <property type="protein sequence ID" value="KZV80720.1"/>
    <property type="molecule type" value="Genomic_DNA"/>
</dbReference>
<reference evidence="1 2" key="1">
    <citation type="journal article" date="2016" name="Mol. Biol. Evol.">
        <title>Comparative Genomics of Early-Diverging Mushroom-Forming Fungi Provides Insights into the Origins of Lignocellulose Decay Capabilities.</title>
        <authorList>
            <person name="Nagy L.G."/>
            <person name="Riley R."/>
            <person name="Tritt A."/>
            <person name="Adam C."/>
            <person name="Daum C."/>
            <person name="Floudas D."/>
            <person name="Sun H."/>
            <person name="Yadav J.S."/>
            <person name="Pangilinan J."/>
            <person name="Larsson K.H."/>
            <person name="Matsuura K."/>
            <person name="Barry K."/>
            <person name="Labutti K."/>
            <person name="Kuo R."/>
            <person name="Ohm R.A."/>
            <person name="Bhattacharya S.S."/>
            <person name="Shirouzu T."/>
            <person name="Yoshinaga Y."/>
            <person name="Martin F.M."/>
            <person name="Grigoriev I.V."/>
            <person name="Hibbett D.S."/>
        </authorList>
    </citation>
    <scope>NUCLEOTIDE SEQUENCE [LARGE SCALE GENOMIC DNA]</scope>
    <source>
        <strain evidence="1 2">HHB12029</strain>
    </source>
</reference>
<protein>
    <submittedName>
        <fullName evidence="1">Uncharacterized protein</fullName>
    </submittedName>
</protein>
<keyword evidence="2" id="KW-1185">Reference proteome</keyword>
<dbReference type="Proteomes" id="UP000077266">
    <property type="component" value="Unassembled WGS sequence"/>
</dbReference>
<accession>A0A165BIN2</accession>
<gene>
    <name evidence="1" type="ORF">EXIGLDRAFT_732451</name>
</gene>
<organism evidence="1 2">
    <name type="scientific">Exidia glandulosa HHB12029</name>
    <dbReference type="NCBI Taxonomy" id="1314781"/>
    <lineage>
        <taxon>Eukaryota</taxon>
        <taxon>Fungi</taxon>
        <taxon>Dikarya</taxon>
        <taxon>Basidiomycota</taxon>
        <taxon>Agaricomycotina</taxon>
        <taxon>Agaricomycetes</taxon>
        <taxon>Auriculariales</taxon>
        <taxon>Exidiaceae</taxon>
        <taxon>Exidia</taxon>
    </lineage>
</organism>